<dbReference type="PANTHER" id="PTHR43105:SF9">
    <property type="entry name" value="NADPH-FE(3+) OXIDOREDUCTASE SUBUNIT ALPHA"/>
    <property type="match status" value="1"/>
</dbReference>
<keyword evidence="1" id="KW-0004">4Fe-4S</keyword>
<dbReference type="Gene3D" id="2.40.40.20">
    <property type="match status" value="1"/>
</dbReference>
<comment type="caution">
    <text evidence="7">The sequence shown here is derived from an EMBL/GenBank/DDBJ whole genome shotgun (WGS) entry which is preliminary data.</text>
</comment>
<proteinExistence type="predicted"/>
<accession>A0ABN3TVQ9</accession>
<keyword evidence="2" id="KW-0479">Metal-binding</keyword>
<dbReference type="Gene3D" id="3.40.228.10">
    <property type="entry name" value="Dimethylsulfoxide Reductase, domain 2"/>
    <property type="match status" value="1"/>
</dbReference>
<dbReference type="InterPro" id="IPR041164">
    <property type="entry name" value="LDcluster4"/>
</dbReference>
<dbReference type="Pfam" id="PF01568">
    <property type="entry name" value="Molydop_binding"/>
    <property type="match status" value="1"/>
</dbReference>
<evidence type="ECO:0000256" key="5">
    <source>
        <dbReference type="ARBA" id="ARBA00023014"/>
    </source>
</evidence>
<evidence type="ECO:0000256" key="4">
    <source>
        <dbReference type="ARBA" id="ARBA00023004"/>
    </source>
</evidence>
<evidence type="ECO:0000259" key="6">
    <source>
        <dbReference type="PROSITE" id="PS51669"/>
    </source>
</evidence>
<dbReference type="NCBIfam" id="TIGR00725">
    <property type="entry name" value="TIGR00725 family protein"/>
    <property type="match status" value="1"/>
</dbReference>
<dbReference type="InterPro" id="IPR006656">
    <property type="entry name" value="Mopterin_OxRdtase"/>
</dbReference>
<dbReference type="EMBL" id="BAAATZ010000002">
    <property type="protein sequence ID" value="GAA2719675.1"/>
    <property type="molecule type" value="Genomic_DNA"/>
</dbReference>
<dbReference type="SMART" id="SM00926">
    <property type="entry name" value="Molybdop_Fe4S4"/>
    <property type="match status" value="1"/>
</dbReference>
<dbReference type="Gene3D" id="3.40.50.740">
    <property type="match status" value="1"/>
</dbReference>
<dbReference type="InterPro" id="IPR050123">
    <property type="entry name" value="Prok_molybdopt-oxidoreductase"/>
</dbReference>
<evidence type="ECO:0000256" key="3">
    <source>
        <dbReference type="ARBA" id="ARBA00023002"/>
    </source>
</evidence>
<evidence type="ECO:0000313" key="8">
    <source>
        <dbReference type="Proteomes" id="UP001501842"/>
    </source>
</evidence>
<dbReference type="Pfam" id="PF18306">
    <property type="entry name" value="LDcluster4"/>
    <property type="match status" value="1"/>
</dbReference>
<dbReference type="InterPro" id="IPR009010">
    <property type="entry name" value="Asp_de-COase-like_dom_sf"/>
</dbReference>
<dbReference type="CDD" id="cd02782">
    <property type="entry name" value="MopB_CT_1"/>
    <property type="match status" value="1"/>
</dbReference>
<keyword evidence="5" id="KW-0411">Iron-sulfur</keyword>
<reference evidence="7 8" key="1">
    <citation type="journal article" date="2019" name="Int. J. Syst. Evol. Microbiol.">
        <title>The Global Catalogue of Microorganisms (GCM) 10K type strain sequencing project: providing services to taxonomists for standard genome sequencing and annotation.</title>
        <authorList>
            <consortium name="The Broad Institute Genomics Platform"/>
            <consortium name="The Broad Institute Genome Sequencing Center for Infectious Disease"/>
            <person name="Wu L."/>
            <person name="Ma J."/>
        </authorList>
    </citation>
    <scope>NUCLEOTIDE SEQUENCE [LARGE SCALE GENOMIC DNA]</scope>
    <source>
        <strain evidence="7 8">JCM 8201</strain>
    </source>
</reference>
<dbReference type="SUPFAM" id="SSF53706">
    <property type="entry name" value="Formate dehydrogenase/DMSO reductase, domains 1-3"/>
    <property type="match status" value="1"/>
</dbReference>
<dbReference type="SUPFAM" id="SSF50692">
    <property type="entry name" value="ADC-like"/>
    <property type="match status" value="1"/>
</dbReference>
<feature type="domain" description="4Fe-4S Mo/W bis-MGD-type" evidence="6">
    <location>
        <begin position="164"/>
        <end position="221"/>
    </location>
</feature>
<dbReference type="Pfam" id="PF04879">
    <property type="entry name" value="Molybdop_Fe4S4"/>
    <property type="match status" value="1"/>
</dbReference>
<dbReference type="PANTHER" id="PTHR43105">
    <property type="entry name" value="RESPIRATORY NITRATE REDUCTASE"/>
    <property type="match status" value="1"/>
</dbReference>
<dbReference type="PROSITE" id="PS51669">
    <property type="entry name" value="4FE4S_MOW_BIS_MGD"/>
    <property type="match status" value="1"/>
</dbReference>
<dbReference type="InterPro" id="IPR005268">
    <property type="entry name" value="CHP00725"/>
</dbReference>
<dbReference type="Gene3D" id="3.40.50.450">
    <property type="match status" value="1"/>
</dbReference>
<gene>
    <name evidence="7" type="ORF">GCM10010439_05890</name>
</gene>
<dbReference type="InterPro" id="IPR006657">
    <property type="entry name" value="MoPterin_dinucl-bd_dom"/>
</dbReference>
<keyword evidence="8" id="KW-1185">Reference proteome</keyword>
<sequence length="861" mass="92518">MQIAVCGPADPRDEDVTHALEVGRLLAEQGVTLLCGGYGGVMEAAARAAWEAGGVTVGVLSGGDDEGANPYLTVRISTGMGEARNAVLVRSAQAVIIIGGSWGTLSELALARRIGVPVVTLGGWRVLDGWGEPVEGVPAAEDAAEAVRLALLKRRGKWLHTFMTRIALRTCPLCEALCGLELTMDGDDKVVKVRGDKNDPFSKGFICPKGASFGRLDNDPDKLTAPLVDGAEAAWEDAFETAGRELRRIIETHGKDSVAVYLGNPSAHSVAGSLYGGLLIKGIGTKNFYSASTSDQMPKHVSAGYMLGDPLAIAVPDLDRTSYLLMLGANPLESNGSLCSAPDFPGRLKALRRRGGRLVVVDPRRTRTAELADRHVPLRPGADTWFLFSLVHTLFAEGLTRLRHEVDGLEQLRELAEEFSPEATEPVTGVPAETVREIARELAAADPAVVYGRIGTCTQEFGTLASWLIDALNVLTGNLDRPGGAMFPKAAHSFGRRSRPYRTGRWHSRVRGLPEVNGEFPVATLAEEIETEGEGQIKALITVGGNPVLSAPNGDRIGRALENLEFMVSVDPYVNETTRHADVVLPPPPHTRTPHYDVALLSFTVRNYVRYSPPVADRGDRPSESQILARLAGELTGASPQDVDEFVIQTTLKKAGREDLRAELGPPSAETRLDMMLRLGPYGLTLEETVGGLDLGPLQPRLEEVMVLDRVDLCPELFAKDLERLRASRPADGFVLIGRRHLRSNNSWMHNISELVGGSNACTLRLNPEDAGQLGIGAGDIVRVSSRAGEVEVEAEPNDEIMRGVVSLPHGWGHARPGTRTRVASANAGVSVNSLTDEQEIDVLSGNAVFNGVPVRLERIS</sequence>
<dbReference type="Pfam" id="PF00384">
    <property type="entry name" value="Molybdopterin"/>
    <property type="match status" value="1"/>
</dbReference>
<organism evidence="7 8">
    <name type="scientific">Actinocorallia aurantiaca</name>
    <dbReference type="NCBI Taxonomy" id="46204"/>
    <lineage>
        <taxon>Bacteria</taxon>
        <taxon>Bacillati</taxon>
        <taxon>Actinomycetota</taxon>
        <taxon>Actinomycetes</taxon>
        <taxon>Streptosporangiales</taxon>
        <taxon>Thermomonosporaceae</taxon>
        <taxon>Actinocorallia</taxon>
    </lineage>
</organism>
<protein>
    <submittedName>
        <fullName evidence="7">Molybdopterin-dependent oxidoreductase</fullName>
    </submittedName>
</protein>
<dbReference type="SUPFAM" id="SSF102405">
    <property type="entry name" value="MCP/YpsA-like"/>
    <property type="match status" value="1"/>
</dbReference>
<keyword evidence="3" id="KW-0560">Oxidoreductase</keyword>
<evidence type="ECO:0000313" key="7">
    <source>
        <dbReference type="EMBL" id="GAA2719675.1"/>
    </source>
</evidence>
<evidence type="ECO:0000256" key="1">
    <source>
        <dbReference type="ARBA" id="ARBA00022485"/>
    </source>
</evidence>
<dbReference type="Gene3D" id="2.20.25.90">
    <property type="entry name" value="ADC-like domains"/>
    <property type="match status" value="1"/>
</dbReference>
<name>A0ABN3TVQ9_9ACTN</name>
<dbReference type="Proteomes" id="UP001501842">
    <property type="component" value="Unassembled WGS sequence"/>
</dbReference>
<dbReference type="RefSeq" id="WP_344448519.1">
    <property type="nucleotide sequence ID" value="NZ_BAAATZ010000002.1"/>
</dbReference>
<evidence type="ECO:0000256" key="2">
    <source>
        <dbReference type="ARBA" id="ARBA00022723"/>
    </source>
</evidence>
<keyword evidence="4" id="KW-0408">Iron</keyword>
<dbReference type="InterPro" id="IPR006963">
    <property type="entry name" value="Mopterin_OxRdtase_4Fe-4S_dom"/>
</dbReference>